<keyword evidence="1" id="KW-0175">Coiled coil</keyword>
<sequence length="339" mass="37924">MSSRQPSEATPSQRERDLSTQLQEAASEKHALLKQLLDAKCELLEASRQREQNLSNQLKRKISELEAADAQKENLTTQLEKHAADLATLKKHVDDPHIALLEKKTALQASRRQERELALELQTVKADFASYKASEKYQEDRLEQAEKDLKRFNDRSNILASQVQEIEDARKGAEDLAEQLQQAREKIKMSEIKTAQVEKELQKSKAEVEAALVREKGLRSRLSETNRFTFGRQTPPVVFGAPSPIPGTRQITPFGHPAPKSEQVPPANPSSFKQITNKKPQEKPSFFGSPRNGGRLQEISKFSNASTKPSTPAQNPWKPLPPVENAPPQQGQITNFGGS</sequence>
<feature type="compositionally biased region" description="Polar residues" evidence="2">
    <location>
        <begin position="300"/>
        <end position="314"/>
    </location>
</feature>
<accession>A0A395SB07</accession>
<feature type="compositionally biased region" description="Polar residues" evidence="2">
    <location>
        <begin position="1"/>
        <end position="12"/>
    </location>
</feature>
<proteinExistence type="predicted"/>
<feature type="coiled-coil region" evidence="1">
    <location>
        <begin position="135"/>
        <end position="214"/>
    </location>
</feature>
<comment type="caution">
    <text evidence="3">The sequence shown here is derived from an EMBL/GenBank/DDBJ whole genome shotgun (WGS) entry which is preliminary data.</text>
</comment>
<gene>
    <name evidence="3" type="ORF">FSPOR_4746</name>
</gene>
<feature type="compositionally biased region" description="Polar residues" evidence="2">
    <location>
        <begin position="327"/>
        <end position="339"/>
    </location>
</feature>
<organism evidence="3 4">
    <name type="scientific">Fusarium sporotrichioides</name>
    <dbReference type="NCBI Taxonomy" id="5514"/>
    <lineage>
        <taxon>Eukaryota</taxon>
        <taxon>Fungi</taxon>
        <taxon>Dikarya</taxon>
        <taxon>Ascomycota</taxon>
        <taxon>Pezizomycotina</taxon>
        <taxon>Sordariomycetes</taxon>
        <taxon>Hypocreomycetidae</taxon>
        <taxon>Hypocreales</taxon>
        <taxon>Nectriaceae</taxon>
        <taxon>Fusarium</taxon>
    </lineage>
</organism>
<evidence type="ECO:0000256" key="1">
    <source>
        <dbReference type="SAM" id="Coils"/>
    </source>
</evidence>
<dbReference type="AlphaFoldDB" id="A0A395SB07"/>
<dbReference type="EMBL" id="PXOF01000061">
    <property type="protein sequence ID" value="RGP69357.1"/>
    <property type="molecule type" value="Genomic_DNA"/>
</dbReference>
<feature type="compositionally biased region" description="Polar residues" evidence="2">
    <location>
        <begin position="269"/>
        <end position="278"/>
    </location>
</feature>
<protein>
    <submittedName>
        <fullName evidence="3">Uncharacterized protein</fullName>
    </submittedName>
</protein>
<keyword evidence="4" id="KW-1185">Reference proteome</keyword>
<dbReference type="Proteomes" id="UP000266152">
    <property type="component" value="Unassembled WGS sequence"/>
</dbReference>
<name>A0A395SB07_FUSSP</name>
<feature type="region of interest" description="Disordered" evidence="2">
    <location>
        <begin position="1"/>
        <end position="25"/>
    </location>
</feature>
<reference evidence="3 4" key="1">
    <citation type="journal article" date="2018" name="PLoS Pathog.">
        <title>Evolution of structural diversity of trichothecenes, a family of toxins produced by plant pathogenic and entomopathogenic fungi.</title>
        <authorList>
            <person name="Proctor R.H."/>
            <person name="McCormick S.P."/>
            <person name="Kim H.S."/>
            <person name="Cardoza R.E."/>
            <person name="Stanley A.M."/>
            <person name="Lindo L."/>
            <person name="Kelly A."/>
            <person name="Brown D.W."/>
            <person name="Lee T."/>
            <person name="Vaughan M.M."/>
            <person name="Alexander N.J."/>
            <person name="Busman M."/>
            <person name="Gutierrez S."/>
        </authorList>
    </citation>
    <scope>NUCLEOTIDE SEQUENCE [LARGE SCALE GENOMIC DNA]</scope>
    <source>
        <strain evidence="3 4">NRRL 3299</strain>
    </source>
</reference>
<evidence type="ECO:0000313" key="3">
    <source>
        <dbReference type="EMBL" id="RGP69357.1"/>
    </source>
</evidence>
<feature type="region of interest" description="Disordered" evidence="2">
    <location>
        <begin position="233"/>
        <end position="339"/>
    </location>
</feature>
<evidence type="ECO:0000256" key="2">
    <source>
        <dbReference type="SAM" id="MobiDB-lite"/>
    </source>
</evidence>
<evidence type="ECO:0000313" key="4">
    <source>
        <dbReference type="Proteomes" id="UP000266152"/>
    </source>
</evidence>